<dbReference type="PANTHER" id="PTHR14226:SF29">
    <property type="entry name" value="NEUROPATHY TARGET ESTERASE SWS"/>
    <property type="match status" value="1"/>
</dbReference>
<dbReference type="Pfam" id="PF01734">
    <property type="entry name" value="Patatin"/>
    <property type="match status" value="1"/>
</dbReference>
<keyword evidence="3 4" id="KW-0443">Lipid metabolism</keyword>
<dbReference type="InterPro" id="IPR050301">
    <property type="entry name" value="NTE"/>
</dbReference>
<sequence>MGETNTSACQQRPKIGVVLGGGGVKTLAAIALFEFLDEMGLEIDLLVGASGGAIMAALRGADVRTDNMPAIGRLLWQPKLYSRLDYRTMLDILELPFGRFDPGAAMLKPQALRQVLRNIFKDWQVENFHPVTLLQATDINTGKNVVLDNGLAADAVYAASAQFPFMPPAAIDGKLLVDGAYTAALPVLEAVKKNMDIIIAMTFENNPMSEPDSFLEYYWRFINKVLSTGERSQTALAIVLHHHEIILINVCCDEKPTLMEPDGLAAIVAAGRAAVNMNKQNILSVIETFSNNP</sequence>
<dbReference type="RefSeq" id="WP_176215499.1">
    <property type="nucleotide sequence ID" value="NZ_FWXI01000009.1"/>
</dbReference>
<dbReference type="EMBL" id="FWXI01000009">
    <property type="protein sequence ID" value="SMC79776.1"/>
    <property type="molecule type" value="Genomic_DNA"/>
</dbReference>
<organism evidence="6 7">
    <name type="scientific">Sporomusa malonica</name>
    <dbReference type="NCBI Taxonomy" id="112901"/>
    <lineage>
        <taxon>Bacteria</taxon>
        <taxon>Bacillati</taxon>
        <taxon>Bacillota</taxon>
        <taxon>Negativicutes</taxon>
        <taxon>Selenomonadales</taxon>
        <taxon>Sporomusaceae</taxon>
        <taxon>Sporomusa</taxon>
    </lineage>
</organism>
<feature type="domain" description="PNPLA" evidence="5">
    <location>
        <begin position="17"/>
        <end position="191"/>
    </location>
</feature>
<keyword evidence="7" id="KW-1185">Reference proteome</keyword>
<keyword evidence="1 4" id="KW-0378">Hydrolase</keyword>
<name>A0A1W2C3U0_9FIRM</name>
<evidence type="ECO:0000256" key="2">
    <source>
        <dbReference type="ARBA" id="ARBA00022963"/>
    </source>
</evidence>
<keyword evidence="2 4" id="KW-0442">Lipid degradation</keyword>
<feature type="short sequence motif" description="DGA/G" evidence="4">
    <location>
        <begin position="178"/>
        <end position="180"/>
    </location>
</feature>
<feature type="short sequence motif" description="GXSXG" evidence="4">
    <location>
        <begin position="48"/>
        <end position="52"/>
    </location>
</feature>
<evidence type="ECO:0000259" key="5">
    <source>
        <dbReference type="PROSITE" id="PS51635"/>
    </source>
</evidence>
<gene>
    <name evidence="6" type="ORF">SAMN04488500_109114</name>
</gene>
<dbReference type="Gene3D" id="3.40.1090.10">
    <property type="entry name" value="Cytosolic phospholipase A2 catalytic domain"/>
    <property type="match status" value="1"/>
</dbReference>
<evidence type="ECO:0000313" key="7">
    <source>
        <dbReference type="Proteomes" id="UP000192738"/>
    </source>
</evidence>
<evidence type="ECO:0000256" key="1">
    <source>
        <dbReference type="ARBA" id="ARBA00022801"/>
    </source>
</evidence>
<comment type="caution">
    <text evidence="4">Lacks conserved residue(s) required for the propagation of feature annotation.</text>
</comment>
<dbReference type="InterPro" id="IPR016035">
    <property type="entry name" value="Acyl_Trfase/lysoPLipase"/>
</dbReference>
<feature type="active site" description="Proton acceptor" evidence="4">
    <location>
        <position position="178"/>
    </location>
</feature>
<reference evidence="6 7" key="1">
    <citation type="submission" date="2017-04" db="EMBL/GenBank/DDBJ databases">
        <authorList>
            <person name="Afonso C.L."/>
            <person name="Miller P.J."/>
            <person name="Scott M.A."/>
            <person name="Spackman E."/>
            <person name="Goraichik I."/>
            <person name="Dimitrov K.M."/>
            <person name="Suarez D.L."/>
            <person name="Swayne D.E."/>
        </authorList>
    </citation>
    <scope>NUCLEOTIDE SEQUENCE [LARGE SCALE GENOMIC DNA]</scope>
    <source>
        <strain evidence="6 7">DSM 5090</strain>
    </source>
</reference>
<dbReference type="SUPFAM" id="SSF52151">
    <property type="entry name" value="FabD/lysophospholipase-like"/>
    <property type="match status" value="1"/>
</dbReference>
<evidence type="ECO:0000256" key="3">
    <source>
        <dbReference type="ARBA" id="ARBA00023098"/>
    </source>
</evidence>
<feature type="active site" description="Nucleophile" evidence="4">
    <location>
        <position position="50"/>
    </location>
</feature>
<dbReference type="STRING" id="112901.SAMN04488500_109114"/>
<accession>A0A1W2C3U0</accession>
<evidence type="ECO:0000256" key="4">
    <source>
        <dbReference type="PROSITE-ProRule" id="PRU01161"/>
    </source>
</evidence>
<dbReference type="InterPro" id="IPR002641">
    <property type="entry name" value="PNPLA_dom"/>
</dbReference>
<evidence type="ECO:0000313" key="6">
    <source>
        <dbReference type="EMBL" id="SMC79776.1"/>
    </source>
</evidence>
<proteinExistence type="predicted"/>
<protein>
    <submittedName>
        <fullName evidence="6">NTE family protein</fullName>
    </submittedName>
</protein>
<dbReference type="Proteomes" id="UP000192738">
    <property type="component" value="Unassembled WGS sequence"/>
</dbReference>
<dbReference type="GO" id="GO:0016042">
    <property type="term" value="P:lipid catabolic process"/>
    <property type="evidence" value="ECO:0007669"/>
    <property type="project" value="UniProtKB-UniRule"/>
</dbReference>
<dbReference type="PANTHER" id="PTHR14226">
    <property type="entry name" value="NEUROPATHY TARGET ESTERASE/SWISS CHEESE D.MELANOGASTER"/>
    <property type="match status" value="1"/>
</dbReference>
<dbReference type="GO" id="GO:0016787">
    <property type="term" value="F:hydrolase activity"/>
    <property type="evidence" value="ECO:0007669"/>
    <property type="project" value="UniProtKB-UniRule"/>
</dbReference>
<dbReference type="PROSITE" id="PS51635">
    <property type="entry name" value="PNPLA"/>
    <property type="match status" value="1"/>
</dbReference>
<dbReference type="AlphaFoldDB" id="A0A1W2C3U0"/>